<keyword evidence="2" id="KW-1185">Reference proteome</keyword>
<sequence>MVRKHVKVEPARWYYWADKLGLMVWQDMPSLPIDLAIPPEDSPPPTRR</sequence>
<gene>
    <name evidence="1" type="ORF">FHU35_121233</name>
</gene>
<organism evidence="1 2">
    <name type="scientific">Saccharopolyspora dendranthemae</name>
    <dbReference type="NCBI Taxonomy" id="1181886"/>
    <lineage>
        <taxon>Bacteria</taxon>
        <taxon>Bacillati</taxon>
        <taxon>Actinomycetota</taxon>
        <taxon>Actinomycetes</taxon>
        <taxon>Pseudonocardiales</taxon>
        <taxon>Pseudonocardiaceae</taxon>
        <taxon>Saccharopolyspora</taxon>
    </lineage>
</organism>
<reference evidence="1 2" key="1">
    <citation type="submission" date="2019-06" db="EMBL/GenBank/DDBJ databases">
        <title>Sequencing the genomes of 1000 actinobacteria strains.</title>
        <authorList>
            <person name="Klenk H.-P."/>
        </authorList>
    </citation>
    <scope>NUCLEOTIDE SEQUENCE [LARGE SCALE GENOMIC DNA]</scope>
    <source>
        <strain evidence="1 2">DSM 46699</strain>
    </source>
</reference>
<dbReference type="SUPFAM" id="SSF51445">
    <property type="entry name" value="(Trans)glycosidases"/>
    <property type="match status" value="1"/>
</dbReference>
<proteinExistence type="predicted"/>
<dbReference type="Gene3D" id="3.20.20.80">
    <property type="entry name" value="Glycosidases"/>
    <property type="match status" value="1"/>
</dbReference>
<dbReference type="EMBL" id="VIWX01000002">
    <property type="protein sequence ID" value="TWF96232.1"/>
    <property type="molecule type" value="Genomic_DNA"/>
</dbReference>
<dbReference type="AlphaFoldDB" id="A0A561UA49"/>
<name>A0A561UA49_9PSEU</name>
<comment type="caution">
    <text evidence="1">The sequence shown here is derived from an EMBL/GenBank/DDBJ whole genome shotgun (WGS) entry which is preliminary data.</text>
</comment>
<dbReference type="Proteomes" id="UP000316184">
    <property type="component" value="Unassembled WGS sequence"/>
</dbReference>
<evidence type="ECO:0000313" key="2">
    <source>
        <dbReference type="Proteomes" id="UP000316184"/>
    </source>
</evidence>
<dbReference type="InterPro" id="IPR017853">
    <property type="entry name" value="GH"/>
</dbReference>
<evidence type="ECO:0000313" key="1">
    <source>
        <dbReference type="EMBL" id="TWF96232.1"/>
    </source>
</evidence>
<accession>A0A561UA49</accession>
<protein>
    <submittedName>
        <fullName evidence="1">Uncharacterized protein</fullName>
    </submittedName>
</protein>